<reference evidence="2 3" key="1">
    <citation type="submission" date="2015-09" db="EMBL/GenBank/DDBJ databases">
        <title>Host preference determinants of Valsa canker pathogens revealed by comparative genomics.</title>
        <authorList>
            <person name="Yin Z."/>
            <person name="Huang L."/>
        </authorList>
    </citation>
    <scope>NUCLEOTIDE SEQUENCE [LARGE SCALE GENOMIC DNA]</scope>
    <source>
        <strain evidence="2 3">03-1</strain>
    </source>
</reference>
<proteinExistence type="predicted"/>
<feature type="compositionally biased region" description="Polar residues" evidence="1">
    <location>
        <begin position="104"/>
        <end position="115"/>
    </location>
</feature>
<dbReference type="SUPFAM" id="SSF47874">
    <property type="entry name" value="Annexin"/>
    <property type="match status" value="1"/>
</dbReference>
<feature type="compositionally biased region" description="Low complexity" evidence="1">
    <location>
        <begin position="345"/>
        <end position="361"/>
    </location>
</feature>
<evidence type="ECO:0000313" key="2">
    <source>
        <dbReference type="EMBL" id="ROW10519.1"/>
    </source>
</evidence>
<dbReference type="EMBL" id="LKEA01000003">
    <property type="protein sequence ID" value="ROW10519.1"/>
    <property type="molecule type" value="Genomic_DNA"/>
</dbReference>
<dbReference type="Proteomes" id="UP000283895">
    <property type="component" value="Unassembled WGS sequence"/>
</dbReference>
<name>A0A423X3T2_9PEZI</name>
<dbReference type="GO" id="GO:0005886">
    <property type="term" value="C:plasma membrane"/>
    <property type="evidence" value="ECO:0007669"/>
    <property type="project" value="TreeGrafter"/>
</dbReference>
<dbReference type="PANTHER" id="PTHR10502">
    <property type="entry name" value="ANNEXIN"/>
    <property type="match status" value="1"/>
</dbReference>
<dbReference type="GO" id="GO:0005509">
    <property type="term" value="F:calcium ion binding"/>
    <property type="evidence" value="ECO:0007669"/>
    <property type="project" value="InterPro"/>
</dbReference>
<feature type="region of interest" description="Disordered" evidence="1">
    <location>
        <begin position="257"/>
        <end position="283"/>
    </location>
</feature>
<feature type="compositionally biased region" description="Basic and acidic residues" evidence="1">
    <location>
        <begin position="129"/>
        <end position="153"/>
    </location>
</feature>
<dbReference type="AlphaFoldDB" id="A0A423X3T2"/>
<evidence type="ECO:0000313" key="3">
    <source>
        <dbReference type="Proteomes" id="UP000283895"/>
    </source>
</evidence>
<feature type="compositionally biased region" description="Low complexity" evidence="1">
    <location>
        <begin position="299"/>
        <end position="316"/>
    </location>
</feature>
<feature type="region of interest" description="Disordered" evidence="1">
    <location>
        <begin position="299"/>
        <end position="465"/>
    </location>
</feature>
<gene>
    <name evidence="2" type="ORF">VMCG_01975</name>
</gene>
<dbReference type="OrthoDB" id="2134400at2759"/>
<feature type="compositionally biased region" description="Basic and acidic residues" evidence="1">
    <location>
        <begin position="194"/>
        <end position="211"/>
    </location>
</feature>
<feature type="compositionally biased region" description="Basic residues" evidence="1">
    <location>
        <begin position="20"/>
        <end position="32"/>
    </location>
</feature>
<feature type="compositionally biased region" description="Basic and acidic residues" evidence="1">
    <location>
        <begin position="257"/>
        <end position="273"/>
    </location>
</feature>
<dbReference type="GO" id="GO:0005737">
    <property type="term" value="C:cytoplasm"/>
    <property type="evidence" value="ECO:0007669"/>
    <property type="project" value="TreeGrafter"/>
</dbReference>
<dbReference type="STRING" id="356882.A0A423X3T2"/>
<feature type="compositionally biased region" description="Low complexity" evidence="1">
    <location>
        <begin position="395"/>
        <end position="407"/>
    </location>
</feature>
<protein>
    <recommendedName>
        <fullName evidence="4">Annexin</fullName>
    </recommendedName>
</protein>
<dbReference type="GO" id="GO:0005544">
    <property type="term" value="F:calcium-dependent phospholipid binding"/>
    <property type="evidence" value="ECO:0007669"/>
    <property type="project" value="InterPro"/>
</dbReference>
<organism evidence="2 3">
    <name type="scientific">Cytospora schulzeri</name>
    <dbReference type="NCBI Taxonomy" id="448051"/>
    <lineage>
        <taxon>Eukaryota</taxon>
        <taxon>Fungi</taxon>
        <taxon>Dikarya</taxon>
        <taxon>Ascomycota</taxon>
        <taxon>Pezizomycotina</taxon>
        <taxon>Sordariomycetes</taxon>
        <taxon>Sordariomycetidae</taxon>
        <taxon>Diaporthales</taxon>
        <taxon>Cytosporaceae</taxon>
        <taxon>Cytospora</taxon>
    </lineage>
</organism>
<dbReference type="PANTHER" id="PTHR10502:SF107">
    <property type="entry name" value="ANNEXIN ANXC4 (AFU_ORTHOLOGUE AFUA_3G07020)"/>
    <property type="match status" value="1"/>
</dbReference>
<feature type="region of interest" description="Disordered" evidence="1">
    <location>
        <begin position="179"/>
        <end position="245"/>
    </location>
</feature>
<feature type="compositionally biased region" description="Low complexity" evidence="1">
    <location>
        <begin position="78"/>
        <end position="89"/>
    </location>
</feature>
<dbReference type="Gene3D" id="1.10.220.10">
    <property type="entry name" value="Annexin"/>
    <property type="match status" value="3"/>
</dbReference>
<evidence type="ECO:0008006" key="4">
    <source>
        <dbReference type="Google" id="ProtNLM"/>
    </source>
</evidence>
<feature type="region of interest" description="Disordered" evidence="1">
    <location>
        <begin position="1"/>
        <end position="167"/>
    </location>
</feature>
<dbReference type="InterPro" id="IPR037104">
    <property type="entry name" value="Annexin_sf"/>
</dbReference>
<dbReference type="GO" id="GO:0005634">
    <property type="term" value="C:nucleus"/>
    <property type="evidence" value="ECO:0007669"/>
    <property type="project" value="TreeGrafter"/>
</dbReference>
<keyword evidence="3" id="KW-1185">Reference proteome</keyword>
<feature type="compositionally biased region" description="Low complexity" evidence="1">
    <location>
        <begin position="417"/>
        <end position="427"/>
    </location>
</feature>
<accession>A0A423X3T2</accession>
<evidence type="ECO:0000256" key="1">
    <source>
        <dbReference type="SAM" id="MobiDB-lite"/>
    </source>
</evidence>
<dbReference type="GO" id="GO:0001786">
    <property type="term" value="F:phosphatidylserine binding"/>
    <property type="evidence" value="ECO:0007669"/>
    <property type="project" value="TreeGrafter"/>
</dbReference>
<comment type="caution">
    <text evidence="2">The sequence shown here is derived from an EMBL/GenBank/DDBJ whole genome shotgun (WGS) entry which is preliminary data.</text>
</comment>
<sequence>MSLQVEGHRRTRSRSPGGGGRHHHRDRSRSKSRGPAAAAPLAVETDPYAHSQQYEQYEPRSGGRDRERAYEYDELRRSSSYRSPPTTSSDDAYYRHPRSPAVDNGSNGLRASWNDSLRYDNGGGGNSSSRDHRRDSLRDSPRDRYSDTSDREPAAAGPGLDGFLPHKYAKKLEGSDAYGHHYMTTAPPAVPSSDRSRDRSRDRRAAQKKEQLEEDLAYGKLPSSPHQHQHQHQHQHAAASSSSPLYDYAKPQHWEYERDERLSSYSRDSRDPRYGGAGAGGGGSGGGYDALGVGYGNHNNNNNNNNGSSASARAPSPGGGLGRRASTSSRRHRGNSLTVDTRGSAASVVNPASAAAAAAEPETPRKSAMKRTASPQPPVAKMASLSVGIPHHGGHLSASSAPGSPLLESYHGTYQQSSPMPSPLLMPTRGGGADAYGLDISPIGSDDERGGGKRRSRRARFADPEDDAARLADALRGSRAPETGPLLDILPALTHEQVMDLRTEYKRLVKTGPEKKGVNVAKHIRVRLKDEDPSLMKACYATALGRWESEAYWSSFWYQGDKTRRELLIESLMGRGNDEVREIKEAFSDRKYDNSLVKCMKQELKEDKFKKAVLMVLEERRMEDVDRSGRPLPIDRDLVEADVQDLHQAVKAEKGGESAMISIVVMRSDDHLREVLSLYSDAYRSNFARDALRKSGNLVGELLAHILNGIINKPVRDALLVHHALTASKKDDLRRELLISRLVRYHWDRNHMAAVKRAYRERYGKDMMDAIKDGTSGEWGQFCQELCISRMPDDVKRIEKIDLPR</sequence>
<feature type="compositionally biased region" description="Basic and acidic residues" evidence="1">
    <location>
        <begin position="57"/>
        <end position="77"/>
    </location>
</feature>
<dbReference type="GO" id="GO:0012506">
    <property type="term" value="C:vesicle membrane"/>
    <property type="evidence" value="ECO:0007669"/>
    <property type="project" value="TreeGrafter"/>
</dbReference>